<dbReference type="EMBL" id="KN833706">
    <property type="protein sequence ID" value="KIK25774.1"/>
    <property type="molecule type" value="Genomic_DNA"/>
</dbReference>
<dbReference type="Proteomes" id="UP000054018">
    <property type="component" value="Unassembled WGS sequence"/>
</dbReference>
<dbReference type="AlphaFoldDB" id="A0A0C9ZIF2"/>
<proteinExistence type="predicted"/>
<organism evidence="1 2">
    <name type="scientific">Pisolithus microcarpus 441</name>
    <dbReference type="NCBI Taxonomy" id="765257"/>
    <lineage>
        <taxon>Eukaryota</taxon>
        <taxon>Fungi</taxon>
        <taxon>Dikarya</taxon>
        <taxon>Basidiomycota</taxon>
        <taxon>Agaricomycotina</taxon>
        <taxon>Agaricomycetes</taxon>
        <taxon>Agaricomycetidae</taxon>
        <taxon>Boletales</taxon>
        <taxon>Sclerodermatineae</taxon>
        <taxon>Pisolithaceae</taxon>
        <taxon>Pisolithus</taxon>
    </lineage>
</organism>
<evidence type="ECO:0000313" key="2">
    <source>
        <dbReference type="Proteomes" id="UP000054018"/>
    </source>
</evidence>
<keyword evidence="2" id="KW-1185">Reference proteome</keyword>
<name>A0A0C9ZIF2_9AGAM</name>
<accession>A0A0C9ZIF2</accession>
<reference evidence="1 2" key="1">
    <citation type="submission" date="2014-04" db="EMBL/GenBank/DDBJ databases">
        <authorList>
            <consortium name="DOE Joint Genome Institute"/>
            <person name="Kuo A."/>
            <person name="Kohler A."/>
            <person name="Costa M.D."/>
            <person name="Nagy L.G."/>
            <person name="Floudas D."/>
            <person name="Copeland A."/>
            <person name="Barry K.W."/>
            <person name="Cichocki N."/>
            <person name="Veneault-Fourrey C."/>
            <person name="LaButti K."/>
            <person name="Lindquist E.A."/>
            <person name="Lipzen A."/>
            <person name="Lundell T."/>
            <person name="Morin E."/>
            <person name="Murat C."/>
            <person name="Sun H."/>
            <person name="Tunlid A."/>
            <person name="Henrissat B."/>
            <person name="Grigoriev I.V."/>
            <person name="Hibbett D.S."/>
            <person name="Martin F."/>
            <person name="Nordberg H.P."/>
            <person name="Cantor M.N."/>
            <person name="Hua S.X."/>
        </authorList>
    </citation>
    <scope>NUCLEOTIDE SEQUENCE [LARGE SCALE GENOMIC DNA]</scope>
    <source>
        <strain evidence="1 2">441</strain>
    </source>
</reference>
<gene>
    <name evidence="1" type="ORF">PISMIDRAFT_677100</name>
</gene>
<protein>
    <submittedName>
        <fullName evidence="1">Uncharacterized protein</fullName>
    </submittedName>
</protein>
<reference evidence="2" key="2">
    <citation type="submission" date="2015-01" db="EMBL/GenBank/DDBJ databases">
        <title>Evolutionary Origins and Diversification of the Mycorrhizal Mutualists.</title>
        <authorList>
            <consortium name="DOE Joint Genome Institute"/>
            <consortium name="Mycorrhizal Genomics Consortium"/>
            <person name="Kohler A."/>
            <person name="Kuo A."/>
            <person name="Nagy L.G."/>
            <person name="Floudas D."/>
            <person name="Copeland A."/>
            <person name="Barry K.W."/>
            <person name="Cichocki N."/>
            <person name="Veneault-Fourrey C."/>
            <person name="LaButti K."/>
            <person name="Lindquist E.A."/>
            <person name="Lipzen A."/>
            <person name="Lundell T."/>
            <person name="Morin E."/>
            <person name="Murat C."/>
            <person name="Riley R."/>
            <person name="Ohm R."/>
            <person name="Sun H."/>
            <person name="Tunlid A."/>
            <person name="Henrissat B."/>
            <person name="Grigoriev I.V."/>
            <person name="Hibbett D.S."/>
            <person name="Martin F."/>
        </authorList>
    </citation>
    <scope>NUCLEOTIDE SEQUENCE [LARGE SCALE GENOMIC DNA]</scope>
    <source>
        <strain evidence="2">441</strain>
    </source>
</reference>
<dbReference type="HOGENOM" id="CLU_2813358_0_0_1"/>
<sequence>MERVMRWKLVFANEYSIFILRNHLGWAHRDPFEHALKQEHAPPPVQTAGSLAAADVDHATHVSHSRT</sequence>
<evidence type="ECO:0000313" key="1">
    <source>
        <dbReference type="EMBL" id="KIK25774.1"/>
    </source>
</evidence>